<proteinExistence type="predicted"/>
<sequence>MAELAVPFESAPAWACSRIKELKIISQLGANLPGATLLALLERLPDLQSLELRGVALPSSDMEVSLASHALSLLPQLTKLTVSDFWYLSCIPPPLAANLTHLTVAAAEAEQRARPKARDLAPHLTGLTSLAELRLFATKAYGFSPSGVVQLHRAIPLQPSLRKLSLSPVACSTHSKGCSVGSLVFAFTGGQLQTVEISTGRRSRAYRDLAALLAAAVLPSSLLRRRLPCLRVLGTISVSNGPRDPDPAAALLARCDEICSDKLSGGASAQATYGVIQRLGLPKQFAWDAGPGVRVEVRLRPFKPTPPAGVRRQRGGGDGGDGQPQPAAPLEASELLRRALERMRWRAGRPRERYLLLLSGRTVQRLLPDPHALAAWLQRLGADAAAGGGDTDEGGPVASYRALPDVGCVVLACRSEAAWDAVLWAAMWTAPPPLGSATGGAADIGSGGDGGGSGSGGSGGGGTASTSAGGGGGGGGGGRYDLTAEPAAMGWGEALRKVLQALWDGKPRRGAHTNAGAPSSRSDGGPAGELDRVRWLLETWEGLRTLPSEEPLTLEAAGPEPAPHAQEPQIHGPPAAPQQQPPLA</sequence>
<dbReference type="GO" id="GO:0005930">
    <property type="term" value="C:axoneme"/>
    <property type="evidence" value="ECO:0007669"/>
    <property type="project" value="UniProtKB-SubCell"/>
</dbReference>
<name>A0A836BQU1_9CHLO</name>
<feature type="region of interest" description="Disordered" evidence="2">
    <location>
        <begin position="507"/>
        <end position="530"/>
    </location>
</feature>
<evidence type="ECO:0000256" key="1">
    <source>
        <dbReference type="ARBA" id="ARBA00004430"/>
    </source>
</evidence>
<feature type="region of interest" description="Disordered" evidence="2">
    <location>
        <begin position="439"/>
        <end position="477"/>
    </location>
</feature>
<comment type="caution">
    <text evidence="3">The sequence shown here is derived from an EMBL/GenBank/DDBJ whole genome shotgun (WGS) entry which is preliminary data.</text>
</comment>
<accession>A0A836BQU1</accession>
<dbReference type="SUPFAM" id="SSF52047">
    <property type="entry name" value="RNI-like"/>
    <property type="match status" value="1"/>
</dbReference>
<feature type="region of interest" description="Disordered" evidence="2">
    <location>
        <begin position="546"/>
        <end position="584"/>
    </location>
</feature>
<dbReference type="InterPro" id="IPR032675">
    <property type="entry name" value="LRR_dom_sf"/>
</dbReference>
<protein>
    <submittedName>
        <fullName evidence="3">Uncharacterized protein</fullName>
    </submittedName>
</protein>
<dbReference type="Proteomes" id="UP000612055">
    <property type="component" value="Unassembled WGS sequence"/>
</dbReference>
<feature type="region of interest" description="Disordered" evidence="2">
    <location>
        <begin position="301"/>
        <end position="329"/>
    </location>
</feature>
<feature type="compositionally biased region" description="Pro residues" evidence="2">
    <location>
        <begin position="574"/>
        <end position="584"/>
    </location>
</feature>
<dbReference type="EMBL" id="JAEHOE010000130">
    <property type="protein sequence ID" value="KAG2485397.1"/>
    <property type="molecule type" value="Genomic_DNA"/>
</dbReference>
<evidence type="ECO:0000313" key="4">
    <source>
        <dbReference type="Proteomes" id="UP000612055"/>
    </source>
</evidence>
<evidence type="ECO:0000313" key="3">
    <source>
        <dbReference type="EMBL" id="KAG2485397.1"/>
    </source>
</evidence>
<feature type="compositionally biased region" description="Gly residues" evidence="2">
    <location>
        <begin position="445"/>
        <end position="477"/>
    </location>
</feature>
<organism evidence="3 4">
    <name type="scientific">Edaphochlamys debaryana</name>
    <dbReference type="NCBI Taxonomy" id="47281"/>
    <lineage>
        <taxon>Eukaryota</taxon>
        <taxon>Viridiplantae</taxon>
        <taxon>Chlorophyta</taxon>
        <taxon>core chlorophytes</taxon>
        <taxon>Chlorophyceae</taxon>
        <taxon>CS clade</taxon>
        <taxon>Chlamydomonadales</taxon>
        <taxon>Chlamydomonadales incertae sedis</taxon>
        <taxon>Edaphochlamys</taxon>
    </lineage>
</organism>
<comment type="subcellular location">
    <subcellularLocation>
        <location evidence="1">Cytoplasm</location>
        <location evidence="1">Cytoskeleton</location>
        <location evidence="1">Cilium axoneme</location>
    </subcellularLocation>
</comment>
<reference evidence="3" key="1">
    <citation type="journal article" date="2020" name="bioRxiv">
        <title>Comparative genomics of Chlamydomonas.</title>
        <authorList>
            <person name="Craig R.J."/>
            <person name="Hasan A.R."/>
            <person name="Ness R.W."/>
            <person name="Keightley P.D."/>
        </authorList>
    </citation>
    <scope>NUCLEOTIDE SEQUENCE</scope>
    <source>
        <strain evidence="3">CCAP 11/70</strain>
    </source>
</reference>
<keyword evidence="4" id="KW-1185">Reference proteome</keyword>
<dbReference type="Gene3D" id="3.80.10.10">
    <property type="entry name" value="Ribonuclease Inhibitor"/>
    <property type="match status" value="1"/>
</dbReference>
<evidence type="ECO:0000256" key="2">
    <source>
        <dbReference type="SAM" id="MobiDB-lite"/>
    </source>
</evidence>
<dbReference type="AlphaFoldDB" id="A0A836BQU1"/>
<gene>
    <name evidence="3" type="ORF">HYH03_015883</name>
</gene>